<dbReference type="Proteomes" id="UP000007350">
    <property type="component" value="Unassembled WGS sequence"/>
</dbReference>
<keyword evidence="1" id="KW-0464">Manganese</keyword>
<dbReference type="InterPro" id="IPR039123">
    <property type="entry name" value="PPTC7"/>
</dbReference>
<dbReference type="SUPFAM" id="SSF81606">
    <property type="entry name" value="PP2C-like"/>
    <property type="match status" value="1"/>
</dbReference>
<feature type="chain" id="PRO_5003865151" description="Protein phosphatase" evidence="2">
    <location>
        <begin position="21"/>
        <end position="301"/>
    </location>
</feature>
<protein>
    <recommendedName>
        <fullName evidence="1">Protein phosphatase</fullName>
        <ecNumber evidence="1">3.1.3.16</ecNumber>
    </recommendedName>
</protein>
<evidence type="ECO:0000313" key="5">
    <source>
        <dbReference type="Proteomes" id="UP000007350"/>
    </source>
</evidence>
<keyword evidence="1" id="KW-0479">Metal-binding</keyword>
<keyword evidence="5" id="KW-1185">Reference proteome</keyword>
<dbReference type="PANTHER" id="PTHR12320">
    <property type="entry name" value="PROTEIN PHOSPHATASE 2C"/>
    <property type="match status" value="1"/>
</dbReference>
<comment type="catalytic activity">
    <reaction evidence="1">
        <text>O-phospho-L-seryl-[protein] + H2O = L-seryl-[protein] + phosphate</text>
        <dbReference type="Rhea" id="RHEA:20629"/>
        <dbReference type="Rhea" id="RHEA-COMP:9863"/>
        <dbReference type="Rhea" id="RHEA-COMP:11604"/>
        <dbReference type="ChEBI" id="CHEBI:15377"/>
        <dbReference type="ChEBI" id="CHEBI:29999"/>
        <dbReference type="ChEBI" id="CHEBI:43474"/>
        <dbReference type="ChEBI" id="CHEBI:83421"/>
        <dbReference type="EC" id="3.1.3.16"/>
    </reaction>
</comment>
<keyword evidence="1" id="KW-0378">Hydrolase</keyword>
<proteinExistence type="inferred from homology"/>
<sequence length="301" mass="32908">MPRGFSFKLFFAFFLLHVRAMFACSRRLFSAASVQPLLWFGRRGAFAVPHPSKAKNGGEDAFLVHTSGIGVADGVGGYARIGVDPAIFTRNIMRFTRQALEKDQNRGTISALEALNYGFAETQKRGQPGGCPVSLVTLVDGRFASVLNLGDCGTICLRSSKLFFATEAQQHRFNCPYQLPEDPPSAGDRTTLEVSEGDVFLCASDGLLDNVEMSDILRRLEDVEREGCQRVAETLVEEACKNGADEKFDSPFAKNARAMGYRYTGGKQDDVTVVVAQLTRLDVEPNACPGDIAEFLNMPAE</sequence>
<dbReference type="PROSITE" id="PS51746">
    <property type="entry name" value="PPM_2"/>
    <property type="match status" value="1"/>
</dbReference>
<dbReference type="InterPro" id="IPR036457">
    <property type="entry name" value="PPM-type-like_dom_sf"/>
</dbReference>
<dbReference type="Gene3D" id="3.60.40.10">
    <property type="entry name" value="PPM-type phosphatase domain"/>
    <property type="match status" value="1"/>
</dbReference>
<organism evidence="4 5">
    <name type="scientific">Trypanosoma cruzi marinkellei</name>
    <dbReference type="NCBI Taxonomy" id="85056"/>
    <lineage>
        <taxon>Eukaryota</taxon>
        <taxon>Discoba</taxon>
        <taxon>Euglenozoa</taxon>
        <taxon>Kinetoplastea</taxon>
        <taxon>Metakinetoplastina</taxon>
        <taxon>Trypanosomatida</taxon>
        <taxon>Trypanosomatidae</taxon>
        <taxon>Trypanosoma</taxon>
        <taxon>Schizotrypanum</taxon>
    </lineage>
</organism>
<evidence type="ECO:0000313" key="4">
    <source>
        <dbReference type="EMBL" id="EKF33459.1"/>
    </source>
</evidence>
<evidence type="ECO:0000259" key="3">
    <source>
        <dbReference type="PROSITE" id="PS51746"/>
    </source>
</evidence>
<feature type="signal peptide" evidence="2">
    <location>
        <begin position="1"/>
        <end position="20"/>
    </location>
</feature>
<reference evidence="4 5" key="1">
    <citation type="journal article" date="2012" name="BMC Genomics">
        <title>Comparative genomic analysis of human infective Trypanosoma cruzi lineages with the bat-restricted subspecies T. cruzi marinkellei.</title>
        <authorList>
            <person name="Franzen O."/>
            <person name="Talavera-Lopez C."/>
            <person name="Ochaya S."/>
            <person name="Butler C.E."/>
            <person name="Messenger L.A."/>
            <person name="Lewis M.D."/>
            <person name="Llewellyn M.S."/>
            <person name="Marinkelle C.J."/>
            <person name="Tyler K.M."/>
            <person name="Miles M.A."/>
            <person name="Andersson B."/>
        </authorList>
    </citation>
    <scope>NUCLEOTIDE SEQUENCE [LARGE SCALE GENOMIC DNA]</scope>
    <source>
        <strain evidence="4 5">B7</strain>
    </source>
</reference>
<gene>
    <name evidence="4" type="ORF">MOQ_002672</name>
</gene>
<dbReference type="GO" id="GO:0046872">
    <property type="term" value="F:metal ion binding"/>
    <property type="evidence" value="ECO:0007669"/>
    <property type="project" value="UniProtKB-UniRule"/>
</dbReference>
<keyword evidence="1" id="KW-0460">Magnesium</keyword>
<comment type="cofactor">
    <cofactor evidence="1">
        <name>Mn(2+)</name>
        <dbReference type="ChEBI" id="CHEBI:29035"/>
    </cofactor>
</comment>
<dbReference type="OrthoDB" id="60843at2759"/>
<keyword evidence="2" id="KW-0732">Signal</keyword>
<comment type="cofactor">
    <cofactor evidence="1">
        <name>Mg(2+)</name>
        <dbReference type="ChEBI" id="CHEBI:18420"/>
    </cofactor>
</comment>
<dbReference type="SMART" id="SM00332">
    <property type="entry name" value="PP2Cc"/>
    <property type="match status" value="1"/>
</dbReference>
<dbReference type="EMBL" id="AHKC01009204">
    <property type="protein sequence ID" value="EKF33459.1"/>
    <property type="molecule type" value="Genomic_DNA"/>
</dbReference>
<keyword evidence="1" id="KW-0904">Protein phosphatase</keyword>
<dbReference type="SMART" id="SM00331">
    <property type="entry name" value="PP2C_SIG"/>
    <property type="match status" value="1"/>
</dbReference>
<dbReference type="AlphaFoldDB" id="K2N650"/>
<dbReference type="EC" id="3.1.3.16" evidence="1"/>
<dbReference type="InterPro" id="IPR001932">
    <property type="entry name" value="PPM-type_phosphatase-like_dom"/>
</dbReference>
<evidence type="ECO:0000256" key="1">
    <source>
        <dbReference type="RuleBase" id="RU366020"/>
    </source>
</evidence>
<comment type="catalytic activity">
    <reaction evidence="1">
        <text>O-phospho-L-threonyl-[protein] + H2O = L-threonyl-[protein] + phosphate</text>
        <dbReference type="Rhea" id="RHEA:47004"/>
        <dbReference type="Rhea" id="RHEA-COMP:11060"/>
        <dbReference type="Rhea" id="RHEA-COMP:11605"/>
        <dbReference type="ChEBI" id="CHEBI:15377"/>
        <dbReference type="ChEBI" id="CHEBI:30013"/>
        <dbReference type="ChEBI" id="CHEBI:43474"/>
        <dbReference type="ChEBI" id="CHEBI:61977"/>
        <dbReference type="EC" id="3.1.3.16"/>
    </reaction>
</comment>
<accession>K2N650</accession>
<comment type="similarity">
    <text evidence="1">Belongs to the PP2C family.</text>
</comment>
<dbReference type="GO" id="GO:0004722">
    <property type="term" value="F:protein serine/threonine phosphatase activity"/>
    <property type="evidence" value="ECO:0007669"/>
    <property type="project" value="UniProtKB-EC"/>
</dbReference>
<feature type="domain" description="PPM-type phosphatase" evidence="3">
    <location>
        <begin position="45"/>
        <end position="278"/>
    </location>
</feature>
<dbReference type="PANTHER" id="PTHR12320:SF1">
    <property type="entry name" value="PROTEIN PHOSPHATASE PTC7 HOMOLOG"/>
    <property type="match status" value="1"/>
</dbReference>
<comment type="caution">
    <text evidence="4">The sequence shown here is derived from an EMBL/GenBank/DDBJ whole genome shotgun (WGS) entry which is preliminary data.</text>
</comment>
<name>K2N650_TRYCR</name>
<evidence type="ECO:0000256" key="2">
    <source>
        <dbReference type="SAM" id="SignalP"/>
    </source>
</evidence>